<organism evidence="2 3">
    <name type="scientific">Trichoderma longibrachiatum ATCC 18648</name>
    <dbReference type="NCBI Taxonomy" id="983965"/>
    <lineage>
        <taxon>Eukaryota</taxon>
        <taxon>Fungi</taxon>
        <taxon>Dikarya</taxon>
        <taxon>Ascomycota</taxon>
        <taxon>Pezizomycotina</taxon>
        <taxon>Sordariomycetes</taxon>
        <taxon>Hypocreomycetidae</taxon>
        <taxon>Hypocreales</taxon>
        <taxon>Hypocreaceae</taxon>
        <taxon>Trichoderma</taxon>
    </lineage>
</organism>
<gene>
    <name evidence="2" type="ORF">M440DRAFT_197780</name>
</gene>
<dbReference type="AlphaFoldDB" id="A0A2T4CG86"/>
<evidence type="ECO:0000313" key="2">
    <source>
        <dbReference type="EMBL" id="PTB80554.1"/>
    </source>
</evidence>
<proteinExistence type="predicted"/>
<name>A0A2T4CG86_TRILO</name>
<reference evidence="2 3" key="1">
    <citation type="submission" date="2016-07" db="EMBL/GenBank/DDBJ databases">
        <title>Multiple horizontal gene transfer events from other fungi enriched the ability of initially mycotrophic Trichoderma (Ascomycota) to feed on dead plant biomass.</title>
        <authorList>
            <consortium name="DOE Joint Genome Institute"/>
            <person name="Aerts A."/>
            <person name="Atanasova L."/>
            <person name="Chenthamara K."/>
            <person name="Zhang J."/>
            <person name="Grujic M."/>
            <person name="Henrissat B."/>
            <person name="Kuo A."/>
            <person name="Salamov A."/>
            <person name="Lipzen A."/>
            <person name="Labutti K."/>
            <person name="Barry K."/>
            <person name="Miao Y."/>
            <person name="Rahimi M.J."/>
            <person name="Shen Q."/>
            <person name="Grigoriev I.V."/>
            <person name="Kubicek C.P."/>
            <person name="Druzhinina I.S."/>
        </authorList>
    </citation>
    <scope>NUCLEOTIDE SEQUENCE [LARGE SCALE GENOMIC DNA]</scope>
    <source>
        <strain evidence="2 3">ATCC 18648</strain>
    </source>
</reference>
<keyword evidence="3" id="KW-1185">Reference proteome</keyword>
<dbReference type="Proteomes" id="UP000240760">
    <property type="component" value="Unassembled WGS sequence"/>
</dbReference>
<evidence type="ECO:0000313" key="3">
    <source>
        <dbReference type="Proteomes" id="UP000240760"/>
    </source>
</evidence>
<protein>
    <submittedName>
        <fullName evidence="2">Uncharacterized protein</fullName>
    </submittedName>
</protein>
<evidence type="ECO:0000256" key="1">
    <source>
        <dbReference type="SAM" id="MobiDB-lite"/>
    </source>
</evidence>
<sequence>MLEILHGTPVKHCWDWLAAEPDLPDLQIVTQFTDRTSASHRVRHPTAFPPLQSAICRPNATRHSVTPACRMADKEQAAALTQGGRLRCEMDGLHANNAAVARLWSLWRRCGGRDAVRSSYERGEQRRSNHVELAFGWLMGSRVSLLGRRFLVCPRRNRIELDRPSPRFNSTHHHYGRAPSPSIHQGVLAIDDTLVLLPELPPPPSLPAPSLMLAKWRHTITCTGSTGSGSGQTGKTADGTLTGATPSERRQTSRPKLL</sequence>
<accession>A0A2T4CG86</accession>
<feature type="region of interest" description="Disordered" evidence="1">
    <location>
        <begin position="223"/>
        <end position="258"/>
    </location>
</feature>
<dbReference type="EMBL" id="KZ679127">
    <property type="protein sequence ID" value="PTB80554.1"/>
    <property type="molecule type" value="Genomic_DNA"/>
</dbReference>